<keyword evidence="4" id="KW-1185">Reference proteome</keyword>
<dbReference type="PANTHER" id="PTHR36435:SF1">
    <property type="entry name" value="CAAX AMINO TERMINAL PROTEASE FAMILY PROTEIN"/>
    <property type="match status" value="1"/>
</dbReference>
<feature type="transmembrane region" description="Helical" evidence="1">
    <location>
        <begin position="94"/>
        <end position="119"/>
    </location>
</feature>
<protein>
    <submittedName>
        <fullName evidence="3">Lysostaphin resistance A-like protein</fullName>
    </submittedName>
</protein>
<feature type="transmembrane region" description="Helical" evidence="1">
    <location>
        <begin position="173"/>
        <end position="194"/>
    </location>
</feature>
<feature type="transmembrane region" description="Helical" evidence="1">
    <location>
        <begin position="7"/>
        <end position="35"/>
    </location>
</feature>
<feature type="domain" description="CAAX prenyl protease 2/Lysostaphin resistance protein A-like" evidence="2">
    <location>
        <begin position="143"/>
        <end position="230"/>
    </location>
</feature>
<dbReference type="PANTHER" id="PTHR36435">
    <property type="entry name" value="SLR1288 PROTEIN"/>
    <property type="match status" value="1"/>
</dbReference>
<feature type="transmembrane region" description="Helical" evidence="1">
    <location>
        <begin position="55"/>
        <end position="73"/>
    </location>
</feature>
<proteinExistence type="predicted"/>
<evidence type="ECO:0000313" key="3">
    <source>
        <dbReference type="EMBL" id="MFO3665804.1"/>
    </source>
</evidence>
<dbReference type="EMBL" id="JBGMEI010000007">
    <property type="protein sequence ID" value="MFO3665804.1"/>
    <property type="molecule type" value="Genomic_DNA"/>
</dbReference>
<evidence type="ECO:0000313" key="4">
    <source>
        <dbReference type="Proteomes" id="UP001637996"/>
    </source>
</evidence>
<name>A0ABW9M930_9FIRM</name>
<sequence>MKKFFKFLLIAILVVGFWLGMDFVSIRLLGLISGIPLSDNKALLEYAVANIHFKLALQWIITIVLLFIFYILREKRLSISQKSYLKNQGFLTDSWKMVIVGWGYAFFGLLLTGILLNILAGNPINFETLHPVNVFDELALSDVILFFVCMAVIVPLGEELYFRGVLFRESNLLYKLGPAMILSSLIFGLIHFNIGQSINAFFLGLTLSYVCYKRANITDAIIVHVVNNFIALFVNINIITYYIAFIGGLICFIFAIKILRDMKHNSVNKFDVSRETIKER</sequence>
<keyword evidence="1" id="KW-0472">Membrane</keyword>
<comment type="caution">
    <text evidence="3">The sequence shown here is derived from an EMBL/GenBank/DDBJ whole genome shotgun (WGS) entry which is preliminary data.</text>
</comment>
<reference evidence="3 4" key="1">
    <citation type="journal article" date="2025" name="Anaerobe">
        <title>Description of Anaerococcus kampingiae sp. nov., Anaerococcus groningensis sp. nov., Anaerococcus martiniensis sp. nov., and Anaerococcus cruorum sp. nov., isolated from human clinical specimens.</title>
        <authorList>
            <person name="Boiten K.E."/>
            <person name="Meijer J."/>
            <person name="van Wezel E.M."/>
            <person name="Veloo A.C.M."/>
        </authorList>
    </citation>
    <scope>NUCLEOTIDE SEQUENCE [LARGE SCALE GENOMIC DNA]</scope>
    <source>
        <strain evidence="3 4">ENR0831</strain>
    </source>
</reference>
<dbReference type="InterPro" id="IPR003675">
    <property type="entry name" value="Rce1/LyrA-like_dom"/>
</dbReference>
<keyword evidence="1" id="KW-1133">Transmembrane helix</keyword>
<organism evidence="3 4">
    <name type="scientific">Anaerococcus martiniensis</name>
    <dbReference type="NCBI Taxonomy" id="3115615"/>
    <lineage>
        <taxon>Bacteria</taxon>
        <taxon>Bacillati</taxon>
        <taxon>Bacillota</taxon>
        <taxon>Tissierellia</taxon>
        <taxon>Tissierellales</taxon>
        <taxon>Peptoniphilaceae</taxon>
        <taxon>Anaerococcus</taxon>
    </lineage>
</organism>
<dbReference type="InterPro" id="IPR052710">
    <property type="entry name" value="CAAX_protease"/>
</dbReference>
<gene>
    <name evidence="3" type="ORF">ACCQ41_06050</name>
</gene>
<accession>A0ABW9M930</accession>
<dbReference type="Pfam" id="PF02517">
    <property type="entry name" value="Rce1-like"/>
    <property type="match status" value="1"/>
</dbReference>
<feature type="transmembrane region" description="Helical" evidence="1">
    <location>
        <begin position="239"/>
        <end position="259"/>
    </location>
</feature>
<keyword evidence="1" id="KW-0812">Transmembrane</keyword>
<dbReference type="RefSeq" id="WP_410031487.1">
    <property type="nucleotide sequence ID" value="NZ_JBGMEI010000007.1"/>
</dbReference>
<feature type="transmembrane region" description="Helical" evidence="1">
    <location>
        <begin position="139"/>
        <end position="161"/>
    </location>
</feature>
<evidence type="ECO:0000256" key="1">
    <source>
        <dbReference type="SAM" id="Phobius"/>
    </source>
</evidence>
<evidence type="ECO:0000259" key="2">
    <source>
        <dbReference type="Pfam" id="PF02517"/>
    </source>
</evidence>
<dbReference type="Proteomes" id="UP001637996">
    <property type="component" value="Unassembled WGS sequence"/>
</dbReference>